<name>A0AAR5QGU3_DENPD</name>
<dbReference type="KEGG" id="dpa:109546017"/>
<feature type="chain" id="PRO_5043591238" description="LRRNT domain-containing protein" evidence="1">
    <location>
        <begin position="20"/>
        <end position="141"/>
    </location>
</feature>
<dbReference type="GeneID" id="109546017"/>
<dbReference type="SUPFAM" id="SSF52058">
    <property type="entry name" value="L domain-like"/>
    <property type="match status" value="1"/>
</dbReference>
<dbReference type="Proteomes" id="UP000019118">
    <property type="component" value="Unassembled WGS sequence"/>
</dbReference>
<keyword evidence="3" id="KW-1185">Reference proteome</keyword>
<reference evidence="3" key="1">
    <citation type="journal article" date="2013" name="Genome Biol.">
        <title>Draft genome of the mountain pine beetle, Dendroctonus ponderosae Hopkins, a major forest pest.</title>
        <authorList>
            <person name="Keeling C.I."/>
            <person name="Yuen M.M."/>
            <person name="Liao N.Y."/>
            <person name="Docking T.R."/>
            <person name="Chan S.K."/>
            <person name="Taylor G.A."/>
            <person name="Palmquist D.L."/>
            <person name="Jackman S.D."/>
            <person name="Nguyen A."/>
            <person name="Li M."/>
            <person name="Henderson H."/>
            <person name="Janes J.K."/>
            <person name="Zhao Y."/>
            <person name="Pandoh P."/>
            <person name="Moore R."/>
            <person name="Sperling F.A."/>
            <person name="Huber D.P."/>
            <person name="Birol I."/>
            <person name="Jones S.J."/>
            <person name="Bohlmann J."/>
        </authorList>
    </citation>
    <scope>NUCLEOTIDE SEQUENCE</scope>
</reference>
<evidence type="ECO:0000313" key="3">
    <source>
        <dbReference type="Proteomes" id="UP000019118"/>
    </source>
</evidence>
<evidence type="ECO:0000256" key="1">
    <source>
        <dbReference type="SAM" id="SignalP"/>
    </source>
</evidence>
<evidence type="ECO:0008006" key="4">
    <source>
        <dbReference type="Google" id="ProtNLM"/>
    </source>
</evidence>
<dbReference type="AlphaFoldDB" id="A0AAR5QGU3"/>
<dbReference type="Gene3D" id="3.80.10.10">
    <property type="entry name" value="Ribonuclease Inhibitor"/>
    <property type="match status" value="1"/>
</dbReference>
<protein>
    <recommendedName>
        <fullName evidence="4">LRRNT domain-containing protein</fullName>
    </recommendedName>
</protein>
<sequence length="141" mass="15688">MRSTIINVSVLLSVWTAAGQTECPPGCNCSESSLSCIDQRLENVPDLQALDFVPLVLDFSGNMLLSVSWQNFDFPNNEEVKEVYLNSSSLIEIAEYTFASLEGLQGNYLGENELSTVPETFIANLEIMVLLDLFYITFCNN</sequence>
<reference evidence="2" key="2">
    <citation type="submission" date="2024-08" db="UniProtKB">
        <authorList>
            <consortium name="EnsemblMetazoa"/>
        </authorList>
    </citation>
    <scope>IDENTIFICATION</scope>
</reference>
<accession>A0AAR5QGU3</accession>
<evidence type="ECO:0000313" key="2">
    <source>
        <dbReference type="EnsemblMetazoa" id="XP_019772411.1"/>
    </source>
</evidence>
<dbReference type="InterPro" id="IPR032675">
    <property type="entry name" value="LRR_dom_sf"/>
</dbReference>
<proteinExistence type="predicted"/>
<dbReference type="EnsemblMetazoa" id="XM_019916852.1">
    <property type="protein sequence ID" value="XP_019772411.1"/>
    <property type="gene ID" value="LOC109546017"/>
</dbReference>
<keyword evidence="1" id="KW-0732">Signal</keyword>
<feature type="signal peptide" evidence="1">
    <location>
        <begin position="1"/>
        <end position="19"/>
    </location>
</feature>
<organism evidence="2 3">
    <name type="scientific">Dendroctonus ponderosae</name>
    <name type="common">Mountain pine beetle</name>
    <dbReference type="NCBI Taxonomy" id="77166"/>
    <lineage>
        <taxon>Eukaryota</taxon>
        <taxon>Metazoa</taxon>
        <taxon>Ecdysozoa</taxon>
        <taxon>Arthropoda</taxon>
        <taxon>Hexapoda</taxon>
        <taxon>Insecta</taxon>
        <taxon>Pterygota</taxon>
        <taxon>Neoptera</taxon>
        <taxon>Endopterygota</taxon>
        <taxon>Coleoptera</taxon>
        <taxon>Polyphaga</taxon>
        <taxon>Cucujiformia</taxon>
        <taxon>Curculionidae</taxon>
        <taxon>Scolytinae</taxon>
        <taxon>Dendroctonus</taxon>
    </lineage>
</organism>